<sequence>MGRHHLFAISAPIFWSISGITVRFMEGATAWQINFYRSSSLAVFVFVFLALRYGTGVHRMLKESGSIAIFAGLILSGAMICNIVALVHTTVANAVLVMAGGPILAAVIGKIVLKEETSPILWISIVLALVGVAVMVGGNYSQDRLFGDLVALLGVVFFGFYAVAIRYGKATDMTPAVMFGGISGAVVAGVMCFATNTGFSAPATDIYLCLMLGIFQLGIGSVLFAIAAQSVPAVGLTLYALGEPLLAPLWAWLGVGEATGFLTFIGGGILISGLLLHVFSSRTE</sequence>
<feature type="transmembrane region" description="Helical" evidence="1">
    <location>
        <begin position="35"/>
        <end position="55"/>
    </location>
</feature>
<evidence type="ECO:0000256" key="1">
    <source>
        <dbReference type="SAM" id="Phobius"/>
    </source>
</evidence>
<protein>
    <recommendedName>
        <fullName evidence="2">EamA domain-containing protein</fullName>
    </recommendedName>
</protein>
<feature type="transmembrane region" description="Helical" evidence="1">
    <location>
        <begin position="176"/>
        <end position="199"/>
    </location>
</feature>
<keyword evidence="1" id="KW-1133">Transmembrane helix</keyword>
<feature type="transmembrane region" description="Helical" evidence="1">
    <location>
        <begin position="146"/>
        <end position="164"/>
    </location>
</feature>
<feature type="domain" description="EamA" evidence="2">
    <location>
        <begin position="6"/>
        <end position="136"/>
    </location>
</feature>
<evidence type="ECO:0000313" key="3">
    <source>
        <dbReference type="EMBL" id="SVA41469.1"/>
    </source>
</evidence>
<dbReference type="PANTHER" id="PTHR22911">
    <property type="entry name" value="ACYL-MALONYL CONDENSING ENZYME-RELATED"/>
    <property type="match status" value="1"/>
</dbReference>
<dbReference type="PANTHER" id="PTHR22911:SF79">
    <property type="entry name" value="MOBA-LIKE NTP TRANSFERASE DOMAIN-CONTAINING PROTEIN"/>
    <property type="match status" value="1"/>
</dbReference>
<accession>A0A381VMC3</accession>
<gene>
    <name evidence="3" type="ORF">METZ01_LOCUS94323</name>
</gene>
<keyword evidence="1" id="KW-0812">Transmembrane</keyword>
<feature type="transmembrane region" description="Helical" evidence="1">
    <location>
        <begin position="94"/>
        <end position="113"/>
    </location>
</feature>
<name>A0A381VMC3_9ZZZZ</name>
<dbReference type="EMBL" id="UINC01009241">
    <property type="protein sequence ID" value="SVA41469.1"/>
    <property type="molecule type" value="Genomic_DNA"/>
</dbReference>
<dbReference type="GO" id="GO:0016020">
    <property type="term" value="C:membrane"/>
    <property type="evidence" value="ECO:0007669"/>
    <property type="project" value="InterPro"/>
</dbReference>
<feature type="transmembrane region" description="Helical" evidence="1">
    <location>
        <begin position="205"/>
        <end position="226"/>
    </location>
</feature>
<keyword evidence="1" id="KW-0472">Membrane</keyword>
<proteinExistence type="predicted"/>
<dbReference type="InterPro" id="IPR000620">
    <property type="entry name" value="EamA_dom"/>
</dbReference>
<feature type="transmembrane region" description="Helical" evidence="1">
    <location>
        <begin position="120"/>
        <end position="140"/>
    </location>
</feature>
<dbReference type="AlphaFoldDB" id="A0A381VMC3"/>
<feature type="transmembrane region" description="Helical" evidence="1">
    <location>
        <begin position="259"/>
        <end position="279"/>
    </location>
</feature>
<dbReference type="SUPFAM" id="SSF103481">
    <property type="entry name" value="Multidrug resistance efflux transporter EmrE"/>
    <property type="match status" value="2"/>
</dbReference>
<dbReference type="Pfam" id="PF00892">
    <property type="entry name" value="EamA"/>
    <property type="match status" value="2"/>
</dbReference>
<evidence type="ECO:0000259" key="2">
    <source>
        <dbReference type="Pfam" id="PF00892"/>
    </source>
</evidence>
<feature type="transmembrane region" description="Helical" evidence="1">
    <location>
        <begin position="67"/>
        <end position="88"/>
    </location>
</feature>
<reference evidence="3" key="1">
    <citation type="submission" date="2018-05" db="EMBL/GenBank/DDBJ databases">
        <authorList>
            <person name="Lanie J.A."/>
            <person name="Ng W.-L."/>
            <person name="Kazmierczak K.M."/>
            <person name="Andrzejewski T.M."/>
            <person name="Davidsen T.M."/>
            <person name="Wayne K.J."/>
            <person name="Tettelin H."/>
            <person name="Glass J.I."/>
            <person name="Rusch D."/>
            <person name="Podicherti R."/>
            <person name="Tsui H.-C.T."/>
            <person name="Winkler M.E."/>
        </authorList>
    </citation>
    <scope>NUCLEOTIDE SEQUENCE</scope>
</reference>
<feature type="domain" description="EamA" evidence="2">
    <location>
        <begin position="146"/>
        <end position="277"/>
    </location>
</feature>
<dbReference type="InterPro" id="IPR037185">
    <property type="entry name" value="EmrE-like"/>
</dbReference>
<organism evidence="3">
    <name type="scientific">marine metagenome</name>
    <dbReference type="NCBI Taxonomy" id="408172"/>
    <lineage>
        <taxon>unclassified sequences</taxon>
        <taxon>metagenomes</taxon>
        <taxon>ecological metagenomes</taxon>
    </lineage>
</organism>